<keyword evidence="4" id="KW-0175">Coiled coil</keyword>
<sequence>MEVEQRFGTISLNFNLRNPRSTKPTIIYAIVRIGQKQYKISTGVKIFASKWNFRFQTVSLCTVNNTDYKNLCEVLNIINIYKQSMIGLKAYICNNKICVNNHEDILHIFTNIINHKRGYTMNTGNRKRINTNNSIISWLYRYVNENKQGNTLIKERQNIGLLKHFFDENPQWKDDFANIGFDLVNAAFRYIENATMPNGKQYAISTIREAQKKIKAALKVASNRENRKFDWRKSEIDEVQLTKNNIPKSERGMKKAPLTSEEVAKLRNYKCEGAQEIARDLFLIQCYSGQRRSDLVKLLDSSNIDWNAHLITVKQMKGKSPAYVPMKDTVLINLIRKYEGKVKRLPIKYNETLRRVAKNIGLTRIVEYTEQRGLKTEEKKGPIYELIHNHIARHTFITRMAEEGATKDEVKAITGHTCDATVENIYTHIDRVKAAQKGAEYQKIMYVEETAEMASAPHIGDTDLMSDRTMDMIVNLRLQCHQLNSELTSLQEENAELASICRRHEYDEKVEELQWLLPTEDIIYTV</sequence>
<comment type="caution">
    <text evidence="6">The sequence shown here is derived from an EMBL/GenBank/DDBJ whole genome shotgun (WGS) entry which is preliminary data.</text>
</comment>
<dbReference type="GO" id="GO:0003677">
    <property type="term" value="F:DNA binding"/>
    <property type="evidence" value="ECO:0007669"/>
    <property type="project" value="UniProtKB-KW"/>
</dbReference>
<dbReference type="InterPro" id="IPR050090">
    <property type="entry name" value="Tyrosine_recombinase_XerCD"/>
</dbReference>
<dbReference type="EMBL" id="QRZF01000001">
    <property type="protein sequence ID" value="RGV58351.1"/>
    <property type="molecule type" value="Genomic_DNA"/>
</dbReference>
<evidence type="ECO:0000259" key="5">
    <source>
        <dbReference type="PROSITE" id="PS51898"/>
    </source>
</evidence>
<evidence type="ECO:0000256" key="2">
    <source>
        <dbReference type="ARBA" id="ARBA00023125"/>
    </source>
</evidence>
<organism evidence="6 7">
    <name type="scientific">Bacteroides intestinalis</name>
    <dbReference type="NCBI Taxonomy" id="329854"/>
    <lineage>
        <taxon>Bacteria</taxon>
        <taxon>Pseudomonadati</taxon>
        <taxon>Bacteroidota</taxon>
        <taxon>Bacteroidia</taxon>
        <taxon>Bacteroidales</taxon>
        <taxon>Bacteroidaceae</taxon>
        <taxon>Bacteroides</taxon>
    </lineage>
</organism>
<evidence type="ECO:0000256" key="4">
    <source>
        <dbReference type="SAM" id="Coils"/>
    </source>
</evidence>
<feature type="domain" description="Tyr recombinase" evidence="5">
    <location>
        <begin position="253"/>
        <end position="439"/>
    </location>
</feature>
<dbReference type="RefSeq" id="WP_022393694.1">
    <property type="nucleotide sequence ID" value="NZ_QRZF01000001.1"/>
</dbReference>
<keyword evidence="3" id="KW-0233">DNA recombination</keyword>
<dbReference type="Pfam" id="PF00589">
    <property type="entry name" value="Phage_integrase"/>
    <property type="match status" value="1"/>
</dbReference>
<dbReference type="Proteomes" id="UP000283850">
    <property type="component" value="Unassembled WGS sequence"/>
</dbReference>
<dbReference type="PROSITE" id="PS51898">
    <property type="entry name" value="TYR_RECOMBINASE"/>
    <property type="match status" value="1"/>
</dbReference>
<evidence type="ECO:0000313" key="7">
    <source>
        <dbReference type="Proteomes" id="UP000283850"/>
    </source>
</evidence>
<dbReference type="SUPFAM" id="SSF56349">
    <property type="entry name" value="DNA breaking-rejoining enzymes"/>
    <property type="match status" value="1"/>
</dbReference>
<dbReference type="PANTHER" id="PTHR30349:SF41">
    <property type="entry name" value="INTEGRASE_RECOMBINASE PROTEIN MJ0367-RELATED"/>
    <property type="match status" value="1"/>
</dbReference>
<dbReference type="GO" id="GO:0015074">
    <property type="term" value="P:DNA integration"/>
    <property type="evidence" value="ECO:0007669"/>
    <property type="project" value="InterPro"/>
</dbReference>
<gene>
    <name evidence="6" type="ORF">DWW10_01605</name>
</gene>
<evidence type="ECO:0000256" key="1">
    <source>
        <dbReference type="ARBA" id="ARBA00008857"/>
    </source>
</evidence>
<name>A0A412YLR6_9BACE</name>
<feature type="coiled-coil region" evidence="4">
    <location>
        <begin position="473"/>
        <end position="500"/>
    </location>
</feature>
<accession>A0A412YLR6</accession>
<dbReference type="InterPro" id="IPR013762">
    <property type="entry name" value="Integrase-like_cat_sf"/>
</dbReference>
<comment type="similarity">
    <text evidence="1">Belongs to the 'phage' integrase family.</text>
</comment>
<proteinExistence type="inferred from homology"/>
<dbReference type="GO" id="GO:0006310">
    <property type="term" value="P:DNA recombination"/>
    <property type="evidence" value="ECO:0007669"/>
    <property type="project" value="UniProtKB-KW"/>
</dbReference>
<evidence type="ECO:0000256" key="3">
    <source>
        <dbReference type="ARBA" id="ARBA00023172"/>
    </source>
</evidence>
<protein>
    <recommendedName>
        <fullName evidence="5">Tyr recombinase domain-containing protein</fullName>
    </recommendedName>
</protein>
<dbReference type="AlphaFoldDB" id="A0A412YLR6"/>
<evidence type="ECO:0000313" key="6">
    <source>
        <dbReference type="EMBL" id="RGV58351.1"/>
    </source>
</evidence>
<reference evidence="6 7" key="1">
    <citation type="submission" date="2018-08" db="EMBL/GenBank/DDBJ databases">
        <title>A genome reference for cultivated species of the human gut microbiota.</title>
        <authorList>
            <person name="Zou Y."/>
            <person name="Xue W."/>
            <person name="Luo G."/>
        </authorList>
    </citation>
    <scope>NUCLEOTIDE SEQUENCE [LARGE SCALE GENOMIC DNA]</scope>
    <source>
        <strain evidence="6 7">AF14-32</strain>
    </source>
</reference>
<dbReference type="InterPro" id="IPR011010">
    <property type="entry name" value="DNA_brk_join_enz"/>
</dbReference>
<dbReference type="PANTHER" id="PTHR30349">
    <property type="entry name" value="PHAGE INTEGRASE-RELATED"/>
    <property type="match status" value="1"/>
</dbReference>
<dbReference type="InterPro" id="IPR002104">
    <property type="entry name" value="Integrase_catalytic"/>
</dbReference>
<keyword evidence="2" id="KW-0238">DNA-binding</keyword>
<dbReference type="Gene3D" id="1.10.443.10">
    <property type="entry name" value="Intergrase catalytic core"/>
    <property type="match status" value="1"/>
</dbReference>